<dbReference type="GO" id="GO:0007411">
    <property type="term" value="P:axon guidance"/>
    <property type="evidence" value="ECO:0007669"/>
    <property type="project" value="TreeGrafter"/>
</dbReference>
<dbReference type="InterPro" id="IPR015919">
    <property type="entry name" value="Cadherin-like_sf"/>
</dbReference>
<evidence type="ECO:0000256" key="11">
    <source>
        <dbReference type="ARBA" id="ARBA00030092"/>
    </source>
</evidence>
<dbReference type="STRING" id="30066.A0A182UZG2"/>
<feature type="compositionally biased region" description="Low complexity" evidence="14">
    <location>
        <begin position="578"/>
        <end position="590"/>
    </location>
</feature>
<dbReference type="GO" id="GO:0002009">
    <property type="term" value="P:morphogenesis of an epithelium"/>
    <property type="evidence" value="ECO:0007669"/>
    <property type="project" value="TreeGrafter"/>
</dbReference>
<proteinExistence type="predicted"/>
<keyword evidence="15" id="KW-0472">Membrane</keyword>
<keyword evidence="15" id="KW-0812">Transmembrane</keyword>
<dbReference type="VEuPathDB" id="VectorBase:AMEM21_002626"/>
<keyword evidence="4" id="KW-0597">Phosphoprotein</keyword>
<evidence type="ECO:0000256" key="12">
    <source>
        <dbReference type="ARBA" id="ARBA00031034"/>
    </source>
</evidence>
<dbReference type="VEuPathDB" id="VectorBase:AMEM006290"/>
<feature type="compositionally biased region" description="Polar residues" evidence="14">
    <location>
        <begin position="290"/>
        <end position="311"/>
    </location>
</feature>
<dbReference type="Gene3D" id="2.60.40.10">
    <property type="entry name" value="Immunoglobulins"/>
    <property type="match status" value="2"/>
</dbReference>
<feature type="region of interest" description="Disordered" evidence="14">
    <location>
        <begin position="571"/>
        <end position="827"/>
    </location>
</feature>
<name>A0A182UZG2_ANOME</name>
<evidence type="ECO:0000259" key="16">
    <source>
        <dbReference type="PROSITE" id="PS51699"/>
    </source>
</evidence>
<dbReference type="GO" id="GO:0005509">
    <property type="term" value="F:calcium ion binding"/>
    <property type="evidence" value="ECO:0007669"/>
    <property type="project" value="InterPro"/>
</dbReference>
<dbReference type="Pfam" id="PF05454">
    <property type="entry name" value="DAG1"/>
    <property type="match status" value="1"/>
</dbReference>
<dbReference type="CDD" id="cd11303">
    <property type="entry name" value="Dystroglycan_repeat"/>
    <property type="match status" value="1"/>
</dbReference>
<feature type="region of interest" description="Disordered" evidence="14">
    <location>
        <begin position="236"/>
        <end position="311"/>
    </location>
</feature>
<feature type="region of interest" description="Disordered" evidence="14">
    <location>
        <begin position="426"/>
        <end position="469"/>
    </location>
</feature>
<dbReference type="GO" id="GO:0005576">
    <property type="term" value="C:extracellular region"/>
    <property type="evidence" value="ECO:0007669"/>
    <property type="project" value="UniProtKB-SubCell"/>
</dbReference>
<comment type="function">
    <text evidence="8">The dystroglycan complex is involved in a number of processes including laminin and basement membrane assembly, sarcolemmal stability, cell survival, peripheral nerve myelination, nodal structure, cell migration, and epithelial polarization.</text>
</comment>
<feature type="compositionally biased region" description="Acidic residues" evidence="14">
    <location>
        <begin position="640"/>
        <end position="665"/>
    </location>
</feature>
<feature type="compositionally biased region" description="Low complexity" evidence="14">
    <location>
        <begin position="278"/>
        <end position="289"/>
    </location>
</feature>
<evidence type="ECO:0000256" key="3">
    <source>
        <dbReference type="ARBA" id="ARBA00004642"/>
    </source>
</evidence>
<sequence length="1434" mass="159085">MSMLRAQQYSTKGEHHSSPTHPTNKHTTNNPDHTAETHHHQQHHHQQQHRHHASAEKQAEPWPRGGAATGEHRKSPVMVSVTAPSITAATTQPSQPKRKHNHGLYDQVKERSAKKQAAALLAHTHQSDRAFQPATEPSHMADHPFTPPDLRESVSQLESTISKTIANNEQLKKDEETLLARKAKHKRIDIERIVETELLLPEIERLQDEVFRDDYVIEDVVRGPKFYDFSTQPQLDRFVPLEPEPEKRQPATSPTTTLPASVNRSPTTVKPQYVTVEKTTTSPMPTTSKQVPATTPNSKPRTSPTQAVSTLTVPRRHTDESLFTTKLPHPAITPVVSSIDADEDAPSRSDTTTTIGTINPTAQSRLVPPTKLDPSTTTTTTTLSSTPARSAAKTTTMTTITATATSARAKTIPTELIELQTSPATMPVTTTTTTTASTPSTTVSEEPTNPTATTTTTTTTPASSASATNTRSTNLFASVSLVKSDDEPAASSSNTIKTIVPEATTEKSSTISSYSSAVEYSTPSSTTTATTTFAALPAITSTPASSWHLGMNEDEEASYESKEFFDEIDSKPSTFANSETVSITSTTTTTHGSEDQGPSDYTTTTISYMSLTTTPTTQEELSRDATNLDRSPFGRKINDEDISADQEEEDQEEGEDIDEEEEEDYFSQGVRITVLPPNNLPPLIPRAEEAEPTSTQRSVSTFTTPKQDNEEEDKELEYENYDDEYDDEEEGAIELTTQPDPRVLSSTTTTERPMPSSTEPSTTPTTVTMPTTTPSTTTTTTTEAPTTTTTTTTSTTTTTTTTTTTEASTTTSTMLTTELDEPTNLPPIIRNRIPKQAIPAGKVFRYQVPLETFHDNEDGNNLSLELLDARDQPLKPSSWIQFNEDTKEIYGLPLEKDVSRWPYKLRATDSGNLTVTEKVDIQVQQHKSHRSLNHEISLALRLNRKFASNVDWHIETARGISVVLGDVTLSNIIVRDIRNSIQDPSLATFVYTNETLPKDRCPEEKLDELVALLTEEALNDALNPDITVKSVQGQQIAQCTKVTPPKVKPTQSIQRNYAPQTRNQVDQVNATVGHLLVFKVPVDTFYDPEDGNELKMKLLTTDRNTLDPNHWLQFDSKNQEFYGVPRTNDIGRKEYLLMAEDREGLTATDALVVVVNPHHKRDYSVLFELTLDISHEQFNTAQVQRRFIERLAQVFGDASTHYIKIHHIRPIHHTGQVQVSFFNTTLSRQHQRCPQEEIETLRNILLHQDSTIRAKVREILGQEFSLQNVSLVPLDNCHGFDTPHHATSEPEKAAPKPISKDDYLLTFVLPSVIIIVMLLIAAIIACILYKRRLTGKMELGTDEERKSFRSKGIPVIFQDELDEKPEIGNKSPVILKDEKPPLLPPSYSSTNHDGDNEDVDEYVPPQPVIVGGRESRGKSPVTPSYRRPPPYVSP</sequence>
<feature type="compositionally biased region" description="Polar residues" evidence="14">
    <location>
        <begin position="1"/>
        <end position="11"/>
    </location>
</feature>
<dbReference type="EnsemblMetazoa" id="AMEM006290-RA">
    <property type="protein sequence ID" value="AMEM006290-PA"/>
    <property type="gene ID" value="AMEM006290"/>
</dbReference>
<feature type="compositionally biased region" description="Polar residues" evidence="14">
    <location>
        <begin position="692"/>
        <end position="706"/>
    </location>
</feature>
<dbReference type="GO" id="GO:0005654">
    <property type="term" value="C:nucleoplasm"/>
    <property type="evidence" value="ECO:0007669"/>
    <property type="project" value="UniProtKB-SubCell"/>
</dbReference>
<dbReference type="GO" id="GO:0043236">
    <property type="term" value="F:laminin binding"/>
    <property type="evidence" value="ECO:0007669"/>
    <property type="project" value="TreeGrafter"/>
</dbReference>
<keyword evidence="5" id="KW-0770">Synapse</keyword>
<comment type="subcellular location">
    <subcellularLocation>
        <location evidence="1">Cell membrane</location>
        <location evidence="1">Sarcolemma</location>
    </subcellularLocation>
    <subcellularLocation>
        <location evidence="3">Nucleus</location>
        <location evidence="3">Nucleoplasm</location>
    </subcellularLocation>
    <subcellularLocation>
        <location evidence="13">Postsynaptic cell membrane</location>
    </subcellularLocation>
    <subcellularLocation>
        <location evidence="2">Secreted</location>
        <location evidence="2">Extracellular space</location>
    </subcellularLocation>
</comment>
<protein>
    <recommendedName>
        <fullName evidence="10">Dystroglycan 1</fullName>
    </recommendedName>
    <alternativeName>
        <fullName evidence="12">Dystroglycan</fullName>
    </alternativeName>
    <alternativeName>
        <fullName evidence="11">Dystrophin-associated glycoprotein 1</fullName>
    </alternativeName>
</protein>
<feature type="compositionally biased region" description="Low complexity" evidence="14">
    <location>
        <begin position="368"/>
        <end position="396"/>
    </location>
</feature>
<evidence type="ECO:0000256" key="14">
    <source>
        <dbReference type="SAM" id="MobiDB-lite"/>
    </source>
</evidence>
<keyword evidence="15" id="KW-1133">Transmembrane helix</keyword>
<evidence type="ECO:0000256" key="1">
    <source>
        <dbReference type="ARBA" id="ARBA00004135"/>
    </source>
</evidence>
<dbReference type="GO" id="GO:0045211">
    <property type="term" value="C:postsynaptic membrane"/>
    <property type="evidence" value="ECO:0007669"/>
    <property type="project" value="UniProtKB-SubCell"/>
</dbReference>
<evidence type="ECO:0000313" key="18">
    <source>
        <dbReference type="Proteomes" id="UP000075903"/>
    </source>
</evidence>
<keyword evidence="18" id="KW-1185">Reference proteome</keyword>
<evidence type="ECO:0000256" key="7">
    <source>
        <dbReference type="ARBA" id="ARBA00023257"/>
    </source>
</evidence>
<evidence type="ECO:0000256" key="15">
    <source>
        <dbReference type="SAM" id="Phobius"/>
    </source>
</evidence>
<dbReference type="PROSITE" id="PS51699">
    <property type="entry name" value="SEA_DG"/>
    <property type="match status" value="2"/>
</dbReference>
<feature type="compositionally biased region" description="Low complexity" evidence="14">
    <location>
        <begin position="745"/>
        <end position="817"/>
    </location>
</feature>
<dbReference type="InterPro" id="IPR013783">
    <property type="entry name" value="Ig-like_fold"/>
</dbReference>
<dbReference type="GO" id="GO:0042383">
    <property type="term" value="C:sarcolemma"/>
    <property type="evidence" value="ECO:0007669"/>
    <property type="project" value="UniProtKB-SubCell"/>
</dbReference>
<feature type="region of interest" description="Disordered" evidence="14">
    <location>
        <begin position="340"/>
        <end position="396"/>
    </location>
</feature>
<evidence type="ECO:0000256" key="8">
    <source>
        <dbReference type="ARBA" id="ARBA00023567"/>
    </source>
</evidence>
<organism evidence="17 18">
    <name type="scientific">Anopheles merus</name>
    <name type="common">Mosquito</name>
    <dbReference type="NCBI Taxonomy" id="30066"/>
    <lineage>
        <taxon>Eukaryota</taxon>
        <taxon>Metazoa</taxon>
        <taxon>Ecdysozoa</taxon>
        <taxon>Arthropoda</taxon>
        <taxon>Hexapoda</taxon>
        <taxon>Insecta</taxon>
        <taxon>Pterygota</taxon>
        <taxon>Neoptera</taxon>
        <taxon>Endopterygota</taxon>
        <taxon>Diptera</taxon>
        <taxon>Nematocera</taxon>
        <taxon>Culicoidea</taxon>
        <taxon>Culicidae</taxon>
        <taxon>Anophelinae</taxon>
        <taxon>Anopheles</taxon>
    </lineage>
</organism>
<feature type="compositionally biased region" description="Low complexity" evidence="14">
    <location>
        <begin position="351"/>
        <end position="361"/>
    </location>
</feature>
<evidence type="ECO:0000256" key="9">
    <source>
        <dbReference type="ARBA" id="ARBA00024991"/>
    </source>
</evidence>
<feature type="domain" description="Peptidase S72" evidence="16">
    <location>
        <begin position="931"/>
        <end position="1038"/>
    </location>
</feature>
<reference evidence="17" key="1">
    <citation type="submission" date="2020-05" db="UniProtKB">
        <authorList>
            <consortium name="EnsemblMetazoa"/>
        </authorList>
    </citation>
    <scope>IDENTIFICATION</scope>
    <source>
        <strain evidence="17">MAF</strain>
    </source>
</reference>
<feature type="region of interest" description="Disordered" evidence="14">
    <location>
        <begin position="1367"/>
        <end position="1434"/>
    </location>
</feature>
<dbReference type="GO" id="GO:0021675">
    <property type="term" value="P:nerve development"/>
    <property type="evidence" value="ECO:0007669"/>
    <property type="project" value="TreeGrafter"/>
</dbReference>
<dbReference type="InterPro" id="IPR030398">
    <property type="entry name" value="SEA_DG_dom"/>
</dbReference>
<feature type="domain" description="Peptidase S72" evidence="16">
    <location>
        <begin position="1162"/>
        <end position="1276"/>
    </location>
</feature>
<accession>A0A182UZG2</accession>
<dbReference type="PANTHER" id="PTHR21559">
    <property type="entry name" value="DYSTROGLYCAN-RELATED"/>
    <property type="match status" value="1"/>
</dbReference>
<dbReference type="InterPro" id="IPR006644">
    <property type="entry name" value="Cadg"/>
</dbReference>
<keyword evidence="7" id="KW-0628">Postsynaptic cell membrane</keyword>
<evidence type="ECO:0000313" key="17">
    <source>
        <dbReference type="EnsemblMetazoa" id="AMEM006290-PA"/>
    </source>
</evidence>
<feature type="compositionally biased region" description="Basic residues" evidence="14">
    <location>
        <begin position="40"/>
        <end position="52"/>
    </location>
</feature>
<dbReference type="PANTHER" id="PTHR21559:SF21">
    <property type="entry name" value="DYSTROGLYCAN 1"/>
    <property type="match status" value="1"/>
</dbReference>
<feature type="compositionally biased region" description="Low complexity" evidence="14">
    <location>
        <begin position="250"/>
        <end position="261"/>
    </location>
</feature>
<evidence type="ECO:0000256" key="13">
    <source>
        <dbReference type="ARBA" id="ARBA00034100"/>
    </source>
</evidence>
<evidence type="ECO:0000256" key="2">
    <source>
        <dbReference type="ARBA" id="ARBA00004239"/>
    </source>
</evidence>
<dbReference type="GO" id="GO:0016011">
    <property type="term" value="C:dystroglycan complex"/>
    <property type="evidence" value="ECO:0007669"/>
    <property type="project" value="TreeGrafter"/>
</dbReference>
<evidence type="ECO:0000256" key="10">
    <source>
        <dbReference type="ARBA" id="ARBA00026224"/>
    </source>
</evidence>
<evidence type="ECO:0000256" key="5">
    <source>
        <dbReference type="ARBA" id="ARBA00023018"/>
    </source>
</evidence>
<dbReference type="InterPro" id="IPR008465">
    <property type="entry name" value="DAG1_C"/>
</dbReference>
<dbReference type="SUPFAM" id="SSF49313">
    <property type="entry name" value="Cadherin-like"/>
    <property type="match status" value="2"/>
</dbReference>
<dbReference type="SMART" id="SM00736">
    <property type="entry name" value="CADG"/>
    <property type="match status" value="2"/>
</dbReference>
<feature type="transmembrane region" description="Helical" evidence="15">
    <location>
        <begin position="1303"/>
        <end position="1329"/>
    </location>
</feature>
<feature type="compositionally biased region" description="Low complexity" evidence="14">
    <location>
        <begin position="602"/>
        <end position="617"/>
    </location>
</feature>
<feature type="region of interest" description="Disordered" evidence="14">
    <location>
        <begin position="1"/>
        <end position="77"/>
    </location>
</feature>
<comment type="function">
    <text evidence="9">Transmembrane protein that plays important roles in connecting the extracellular matrix to the cytoskeleton. Acts as a cell adhesion receptor in both muscle and non-muscle tissues. Receptor for both DMD and UTRN and, through these interactions, scaffolds axin to the cytoskeleton. Also functions in cell adhesion-mediated signaling and implicated in cell polarity.</text>
</comment>
<keyword evidence="6" id="KW-0539">Nucleus</keyword>
<evidence type="ECO:0000256" key="4">
    <source>
        <dbReference type="ARBA" id="ARBA00022553"/>
    </source>
</evidence>
<evidence type="ECO:0000256" key="6">
    <source>
        <dbReference type="ARBA" id="ARBA00023242"/>
    </source>
</evidence>
<dbReference type="Proteomes" id="UP000075903">
    <property type="component" value="Unassembled WGS sequence"/>
</dbReference>
<feature type="compositionally biased region" description="Acidic residues" evidence="14">
    <location>
        <begin position="709"/>
        <end position="732"/>
    </location>
</feature>
<feature type="compositionally biased region" description="Low complexity" evidence="14">
    <location>
        <begin position="19"/>
        <end position="32"/>
    </location>
</feature>